<sequence length="63" mass="6807">MKTALNLQDADAFYECLLDAHQDLSREQSELLNARLVLILANQIGDNAVLKTCVAAALPPPAD</sequence>
<keyword evidence="2" id="KW-1185">Reference proteome</keyword>
<proteinExistence type="predicted"/>
<gene>
    <name evidence="1" type="ORF">GCM10011496_02210</name>
</gene>
<evidence type="ECO:0008006" key="3">
    <source>
        <dbReference type="Google" id="ProtNLM"/>
    </source>
</evidence>
<reference evidence="1" key="2">
    <citation type="submission" date="2020-09" db="EMBL/GenBank/DDBJ databases">
        <authorList>
            <person name="Sun Q."/>
            <person name="Zhou Y."/>
        </authorList>
    </citation>
    <scope>NUCLEOTIDE SEQUENCE</scope>
    <source>
        <strain evidence="1">CGMCC 1.15322</strain>
    </source>
</reference>
<dbReference type="InterPro" id="IPR021233">
    <property type="entry name" value="DUF2783"/>
</dbReference>
<dbReference type="AlphaFoldDB" id="A0A916S7X0"/>
<name>A0A916S7X0_9BURK</name>
<organism evidence="1 2">
    <name type="scientific">Polaromonas eurypsychrophila</name>
    <dbReference type="NCBI Taxonomy" id="1614635"/>
    <lineage>
        <taxon>Bacteria</taxon>
        <taxon>Pseudomonadati</taxon>
        <taxon>Pseudomonadota</taxon>
        <taxon>Betaproteobacteria</taxon>
        <taxon>Burkholderiales</taxon>
        <taxon>Comamonadaceae</taxon>
        <taxon>Polaromonas</taxon>
    </lineage>
</organism>
<dbReference type="RefSeq" id="WP_188705732.1">
    <property type="nucleotide sequence ID" value="NZ_BMIG01000001.1"/>
</dbReference>
<dbReference type="Pfam" id="PF10932">
    <property type="entry name" value="DUF2783"/>
    <property type="match status" value="1"/>
</dbReference>
<dbReference type="Proteomes" id="UP000620596">
    <property type="component" value="Unassembled WGS sequence"/>
</dbReference>
<dbReference type="EMBL" id="BMIG01000001">
    <property type="protein sequence ID" value="GGA85202.1"/>
    <property type="molecule type" value="Genomic_DNA"/>
</dbReference>
<accession>A0A916S7X0</accession>
<evidence type="ECO:0000313" key="1">
    <source>
        <dbReference type="EMBL" id="GGA85202.1"/>
    </source>
</evidence>
<comment type="caution">
    <text evidence="1">The sequence shown here is derived from an EMBL/GenBank/DDBJ whole genome shotgun (WGS) entry which is preliminary data.</text>
</comment>
<protein>
    <recommendedName>
        <fullName evidence="3">DUF2783 domain-containing protein</fullName>
    </recommendedName>
</protein>
<reference evidence="1" key="1">
    <citation type="journal article" date="2014" name="Int. J. Syst. Evol. Microbiol.">
        <title>Complete genome sequence of Corynebacterium casei LMG S-19264T (=DSM 44701T), isolated from a smear-ripened cheese.</title>
        <authorList>
            <consortium name="US DOE Joint Genome Institute (JGI-PGF)"/>
            <person name="Walter F."/>
            <person name="Albersmeier A."/>
            <person name="Kalinowski J."/>
            <person name="Ruckert C."/>
        </authorList>
    </citation>
    <scope>NUCLEOTIDE SEQUENCE</scope>
    <source>
        <strain evidence="1">CGMCC 1.15322</strain>
    </source>
</reference>
<evidence type="ECO:0000313" key="2">
    <source>
        <dbReference type="Proteomes" id="UP000620596"/>
    </source>
</evidence>